<reference evidence="3" key="1">
    <citation type="submission" date="2021-01" db="EMBL/GenBank/DDBJ databases">
        <authorList>
            <person name="Corre E."/>
            <person name="Pelletier E."/>
            <person name="Niang G."/>
            <person name="Scheremetjew M."/>
            <person name="Finn R."/>
            <person name="Kale V."/>
            <person name="Holt S."/>
            <person name="Cochrane G."/>
            <person name="Meng A."/>
            <person name="Brown T."/>
            <person name="Cohen L."/>
        </authorList>
    </citation>
    <scope>NUCLEOTIDE SEQUENCE</scope>
    <source>
        <strain evidence="3">CCMP1320</strain>
    </source>
</reference>
<dbReference type="GO" id="GO:0005682">
    <property type="term" value="C:U5 snRNP"/>
    <property type="evidence" value="ECO:0007669"/>
    <property type="project" value="InterPro"/>
</dbReference>
<feature type="compositionally biased region" description="Polar residues" evidence="1">
    <location>
        <begin position="9"/>
        <end position="28"/>
    </location>
</feature>
<feature type="compositionally biased region" description="Low complexity" evidence="1">
    <location>
        <begin position="309"/>
        <end position="370"/>
    </location>
</feature>
<feature type="compositionally biased region" description="Gly residues" evidence="1">
    <location>
        <begin position="396"/>
        <end position="415"/>
    </location>
</feature>
<feature type="compositionally biased region" description="Low complexity" evidence="1">
    <location>
        <begin position="546"/>
        <end position="563"/>
    </location>
</feature>
<dbReference type="InterPro" id="IPR039905">
    <property type="entry name" value="CD2BP2/Lin1"/>
</dbReference>
<dbReference type="PANTHER" id="PTHR13138:SF3">
    <property type="entry name" value="CD2 ANTIGEN CYTOPLASMIC TAIL-BINDING PROTEIN 2"/>
    <property type="match status" value="1"/>
</dbReference>
<name>A0A7S3R5S7_DUNTE</name>
<dbReference type="AlphaFoldDB" id="A0A7S3R5S7"/>
<feature type="region of interest" description="Disordered" evidence="1">
    <location>
        <begin position="452"/>
        <end position="628"/>
    </location>
</feature>
<protein>
    <recommendedName>
        <fullName evidence="2">OCRE domain-containing protein</fullName>
    </recommendedName>
</protein>
<dbReference type="InterPro" id="IPR041591">
    <property type="entry name" value="OCRE"/>
</dbReference>
<dbReference type="Pfam" id="PF17780">
    <property type="entry name" value="OCRE"/>
    <property type="match status" value="1"/>
</dbReference>
<feature type="domain" description="OCRE" evidence="2">
    <location>
        <begin position="641"/>
        <end position="685"/>
    </location>
</feature>
<feature type="region of interest" description="Disordered" evidence="1">
    <location>
        <begin position="251"/>
        <end position="419"/>
    </location>
</feature>
<accession>A0A7S3R5S7</accession>
<dbReference type="EMBL" id="HBIP01030467">
    <property type="protein sequence ID" value="CAE0503413.1"/>
    <property type="molecule type" value="Transcribed_RNA"/>
</dbReference>
<feature type="compositionally biased region" description="Low complexity" evidence="1">
    <location>
        <begin position="463"/>
        <end position="477"/>
    </location>
</feature>
<evidence type="ECO:0000313" key="3">
    <source>
        <dbReference type="EMBL" id="CAE0503413.1"/>
    </source>
</evidence>
<feature type="compositionally biased region" description="Polar residues" evidence="1">
    <location>
        <begin position="293"/>
        <end position="305"/>
    </location>
</feature>
<sequence length="704" mass="74831">MTPEADKSSPPSGSGAEVTTETTPMSNSRGRKRVRFDEAPPAVRERSPEQQEDTEVETISLDIDEVCGIKKRRGADAVRTRLPGEDEEDLDETCFQRADQGAIKDFNPVVAAKRRAALREEQKRRNAMMDVSIVPADIAEAEEEYDDDEDEEQYITGDIPIEPFNLKHERETGYFDAFGNYIEYRLDANARDAWLDSLSDAKMSRKPQATSSSLVSEVEQELDKEDIAMYKRRMMALLEPGENAFAALRRLGARPTPPPPKQKHQPQETLGGTAARQRQRKQQKAQQQQQQQEGQLQEPSPTDVQGQPAAASSAPPSSLIATSSAAAAAGGTSKSASRSADQAAGASAPPAIASSSSPAAAEGSSSGAALAERDAVRNRSGEGRSSSGSSSSAGRGQHGVRGEGIGGGRGLGGMRGPAMENSAEFDKLTEYADLLLGYGELGIYTKTKEQLTKELSGSGSSEQQQQQQQQQRQVQQRQDTEEGGDGSRLVEALLSAATPAEQQIEGAGPGGGATTSAVPEGVSPPEEDDRDMFGESFEVKDSKAHPPSTVAAAAPGTGAASTTCNADPDARSARSQSTSEGPPASCAETAQPQAASDQELLQQLDGLEGQQQQQSAEGGASPAVGVEEAARQQQQHWMVNGGFELDPGSGMFYSSKLGLWYNTQTALYMDAQTGAWYRVNDTGSYEAAPEAGQGFGYQEEGLQV</sequence>
<evidence type="ECO:0000259" key="2">
    <source>
        <dbReference type="Pfam" id="PF17780"/>
    </source>
</evidence>
<feature type="compositionally biased region" description="Basic and acidic residues" evidence="1">
    <location>
        <begin position="531"/>
        <end position="544"/>
    </location>
</feature>
<feature type="region of interest" description="Disordered" evidence="1">
    <location>
        <begin position="1"/>
        <end position="56"/>
    </location>
</feature>
<feature type="compositionally biased region" description="Low complexity" evidence="1">
    <location>
        <begin position="383"/>
        <end position="395"/>
    </location>
</feature>
<feature type="compositionally biased region" description="Low complexity" evidence="1">
    <location>
        <begin position="596"/>
        <end position="621"/>
    </location>
</feature>
<feature type="compositionally biased region" description="Basic and acidic residues" evidence="1">
    <location>
        <begin position="35"/>
        <end position="49"/>
    </location>
</feature>
<feature type="compositionally biased region" description="Basic and acidic residues" evidence="1">
    <location>
        <begin position="371"/>
        <end position="382"/>
    </location>
</feature>
<gene>
    <name evidence="3" type="ORF">DTER00134_LOCUS18486</name>
</gene>
<feature type="compositionally biased region" description="Polar residues" evidence="1">
    <location>
        <begin position="453"/>
        <end position="462"/>
    </location>
</feature>
<dbReference type="PANTHER" id="PTHR13138">
    <property type="entry name" value="PROTEIN LIN1"/>
    <property type="match status" value="1"/>
</dbReference>
<proteinExistence type="predicted"/>
<organism evidence="3">
    <name type="scientific">Dunaliella tertiolecta</name>
    <name type="common">Green alga</name>
    <dbReference type="NCBI Taxonomy" id="3047"/>
    <lineage>
        <taxon>Eukaryota</taxon>
        <taxon>Viridiplantae</taxon>
        <taxon>Chlorophyta</taxon>
        <taxon>core chlorophytes</taxon>
        <taxon>Chlorophyceae</taxon>
        <taxon>CS clade</taxon>
        <taxon>Chlamydomonadales</taxon>
        <taxon>Dunaliellaceae</taxon>
        <taxon>Dunaliella</taxon>
    </lineage>
</organism>
<evidence type="ECO:0000256" key="1">
    <source>
        <dbReference type="SAM" id="MobiDB-lite"/>
    </source>
</evidence>